<accession>A0A1Z1W9D1</accession>
<dbReference type="eggNOG" id="ENOG50328Y1">
    <property type="taxonomic scope" value="Bacteria"/>
</dbReference>
<dbReference type="Proteomes" id="UP000195880">
    <property type="component" value="Chromosome"/>
</dbReference>
<sequence>MIPRIRTTARVAALGAVVVLLTAACGGQADRSEGPSERSAEPPASSSPPADEGQLVEWGKGDAEDALRRADRALDYDDTPAELVDSDVTSLSDGLRKTFPTPGERPYRLDITCVAPNTDEITLTLGRGDDEQEWVVACGERQADQFNIPAGAAPFTARVAPDKRRSENLAEIVWRLNTIATDEVFDCEDDIAGCDEDAS</sequence>
<reference evidence="3 4" key="1">
    <citation type="submission" date="2017-05" db="EMBL/GenBank/DDBJ databases">
        <title>Streptomyces alboflavus Genome sequencing and assembly.</title>
        <authorList>
            <person name="Wang Y."/>
            <person name="Du B."/>
            <person name="Ding Y."/>
            <person name="Liu H."/>
            <person name="Hou Q."/>
            <person name="Liu K."/>
            <person name="Wang C."/>
            <person name="Yao L."/>
        </authorList>
    </citation>
    <scope>NUCLEOTIDE SEQUENCE [LARGE SCALE GENOMIC DNA]</scope>
    <source>
        <strain evidence="3 4">MDJK44</strain>
    </source>
</reference>
<gene>
    <name evidence="3" type="ORF">SMD44_02421</name>
</gene>
<keyword evidence="4" id="KW-1185">Reference proteome</keyword>
<evidence type="ECO:0008006" key="5">
    <source>
        <dbReference type="Google" id="ProtNLM"/>
    </source>
</evidence>
<protein>
    <recommendedName>
        <fullName evidence="5">Lipoprotein</fullName>
    </recommendedName>
</protein>
<evidence type="ECO:0000256" key="2">
    <source>
        <dbReference type="SAM" id="SignalP"/>
    </source>
</evidence>
<proteinExistence type="predicted"/>
<feature type="compositionally biased region" description="Basic and acidic residues" evidence="1">
    <location>
        <begin position="30"/>
        <end position="40"/>
    </location>
</feature>
<feature type="region of interest" description="Disordered" evidence="1">
    <location>
        <begin position="28"/>
        <end position="55"/>
    </location>
</feature>
<name>A0A1Z1W9D1_9ACTN</name>
<dbReference type="OrthoDB" id="4255836at2"/>
<feature type="signal peptide" evidence="2">
    <location>
        <begin position="1"/>
        <end position="29"/>
    </location>
</feature>
<organism evidence="3 4">
    <name type="scientific">Streptomyces alboflavus</name>
    <dbReference type="NCBI Taxonomy" id="67267"/>
    <lineage>
        <taxon>Bacteria</taxon>
        <taxon>Bacillati</taxon>
        <taxon>Actinomycetota</taxon>
        <taxon>Actinomycetes</taxon>
        <taxon>Kitasatosporales</taxon>
        <taxon>Streptomycetaceae</taxon>
        <taxon>Streptomyces</taxon>
    </lineage>
</organism>
<evidence type="ECO:0000313" key="4">
    <source>
        <dbReference type="Proteomes" id="UP000195880"/>
    </source>
</evidence>
<dbReference type="EMBL" id="CP021748">
    <property type="protein sequence ID" value="ARX83007.1"/>
    <property type="molecule type" value="Genomic_DNA"/>
</dbReference>
<feature type="chain" id="PRO_5012577027" description="Lipoprotein" evidence="2">
    <location>
        <begin position="30"/>
        <end position="199"/>
    </location>
</feature>
<evidence type="ECO:0000256" key="1">
    <source>
        <dbReference type="SAM" id="MobiDB-lite"/>
    </source>
</evidence>
<feature type="compositionally biased region" description="Low complexity" evidence="1">
    <location>
        <begin position="41"/>
        <end position="50"/>
    </location>
</feature>
<dbReference type="RefSeq" id="WP_087883797.1">
    <property type="nucleotide sequence ID" value="NZ_CP021748.1"/>
</dbReference>
<evidence type="ECO:0000313" key="3">
    <source>
        <dbReference type="EMBL" id="ARX83007.1"/>
    </source>
</evidence>
<dbReference type="KEGG" id="salf:SMD44_02421"/>
<keyword evidence="2" id="KW-0732">Signal</keyword>
<dbReference type="AlphaFoldDB" id="A0A1Z1W9D1"/>
<dbReference type="PROSITE" id="PS51257">
    <property type="entry name" value="PROKAR_LIPOPROTEIN"/>
    <property type="match status" value="1"/>
</dbReference>